<feature type="transmembrane region" description="Helical" evidence="2">
    <location>
        <begin position="83"/>
        <end position="109"/>
    </location>
</feature>
<dbReference type="Gene3D" id="3.30.70.1450">
    <property type="entry name" value="Regulator of K+ conductance, C-terminal domain"/>
    <property type="match status" value="2"/>
</dbReference>
<evidence type="ECO:0000256" key="1">
    <source>
        <dbReference type="ARBA" id="ARBA00004651"/>
    </source>
</evidence>
<dbReference type="SUPFAM" id="SSF116726">
    <property type="entry name" value="TrkA C-terminal domain-like"/>
    <property type="match status" value="2"/>
</dbReference>
<dbReference type="Pfam" id="PF07885">
    <property type="entry name" value="Ion_trans_2"/>
    <property type="match status" value="1"/>
</dbReference>
<evidence type="ECO:0000313" key="5">
    <source>
        <dbReference type="EMBL" id="AMD89586.1"/>
    </source>
</evidence>
<keyword evidence="2" id="KW-1133">Transmembrane helix</keyword>
<feature type="domain" description="RCK C-terminal" evidence="4">
    <location>
        <begin position="263"/>
        <end position="347"/>
    </location>
</feature>
<feature type="domain" description="RCK N-terminal" evidence="3">
    <location>
        <begin position="130"/>
        <end position="245"/>
    </location>
</feature>
<protein>
    <submittedName>
        <fullName evidence="5">Potassium transporter TrkA</fullName>
    </submittedName>
</protein>
<sequence>MKFLSSQIALFMQQHSVRRNMGFLLRFFAMLLGLIALYSILFHYIMQYEHRSFSWVTGVYWTLTVMSTLGFGDITFTSDLGRVFSIVVLMSGVLLLLIMLPFTFIQFFYAPWLEAQKKGHTPRSIPPDTKGHVIVVSTSPIALNLVDDLKNYGAHCVLLCRDSQTTLDLLDQGYDAVVGEHDSSEVYRNLRLSEAAMLVALDSDVRNTNIVFTARDVDAKVPIVAAAQSEDAIDILQLAGSSHVFQFHKLLGEALARRVLNSQARSSVISRFNELVVAEAPVMRTPLVGKSLRESGLRKATGANVIGLWERGKFVLPAPDTVFTDTMVMVIAGTYQQIDAVNHLLGPCDPAKHTCNDASVVILGCGRVGLAAARQLHASGREYSIVDKNPKPRVQKEHMVVGDAADLDVLEKAGIRTAPSVLITTHDDDTNIYLTLYCRRLREDIQIISRATLDRNVGILHAAGADLVLSLASMVTNSIINLLAPGKVTMINEGLNIFRSAVGKSLAGKPLMGSGIRSLTHCSVVALRDTDGEMHINPDPGHVFEEGEEMYLIGDSQAEKAFYEKFGQDSALTD</sequence>
<accession>A0A120KM35</accession>
<dbReference type="InterPro" id="IPR013099">
    <property type="entry name" value="K_chnl_dom"/>
</dbReference>
<dbReference type="Gene3D" id="3.40.50.720">
    <property type="entry name" value="NAD(P)-binding Rossmann-like Domain"/>
    <property type="match status" value="2"/>
</dbReference>
<gene>
    <name evidence="5" type="ORF">AXF13_05365</name>
</gene>
<dbReference type="AlphaFoldDB" id="A0A120KM35"/>
<dbReference type="InterPro" id="IPR036291">
    <property type="entry name" value="NAD(P)-bd_dom_sf"/>
</dbReference>
<dbReference type="Proteomes" id="UP000069241">
    <property type="component" value="Chromosome"/>
</dbReference>
<dbReference type="PANTHER" id="PTHR43833">
    <property type="entry name" value="POTASSIUM CHANNEL PROTEIN 2-RELATED-RELATED"/>
    <property type="match status" value="1"/>
</dbReference>
<dbReference type="PROSITE" id="PS51201">
    <property type="entry name" value="RCK_N"/>
    <property type="match status" value="2"/>
</dbReference>
<feature type="transmembrane region" description="Helical" evidence="2">
    <location>
        <begin position="21"/>
        <end position="46"/>
    </location>
</feature>
<organism evidence="5 6">
    <name type="scientific">Desulfovibrio fairfieldensis</name>
    <dbReference type="NCBI Taxonomy" id="44742"/>
    <lineage>
        <taxon>Bacteria</taxon>
        <taxon>Pseudomonadati</taxon>
        <taxon>Thermodesulfobacteriota</taxon>
        <taxon>Desulfovibrionia</taxon>
        <taxon>Desulfovibrionales</taxon>
        <taxon>Desulfovibrionaceae</taxon>
        <taxon>Desulfovibrio</taxon>
    </lineage>
</organism>
<evidence type="ECO:0000259" key="3">
    <source>
        <dbReference type="PROSITE" id="PS51201"/>
    </source>
</evidence>
<dbReference type="EMBL" id="CP014229">
    <property type="protein sequence ID" value="AMD89586.1"/>
    <property type="molecule type" value="Genomic_DNA"/>
</dbReference>
<comment type="subcellular location">
    <subcellularLocation>
        <location evidence="1">Cell membrane</location>
        <topology evidence="1">Multi-pass membrane protein</topology>
    </subcellularLocation>
</comment>
<dbReference type="GO" id="GO:0008324">
    <property type="term" value="F:monoatomic cation transmembrane transporter activity"/>
    <property type="evidence" value="ECO:0007669"/>
    <property type="project" value="InterPro"/>
</dbReference>
<dbReference type="GO" id="GO:0006813">
    <property type="term" value="P:potassium ion transport"/>
    <property type="evidence" value="ECO:0007669"/>
    <property type="project" value="InterPro"/>
</dbReference>
<dbReference type="InterPro" id="IPR050721">
    <property type="entry name" value="Trk_Ktr_HKT_K-transport"/>
</dbReference>
<name>A0A120KM35_9BACT</name>
<keyword evidence="6" id="KW-1185">Reference proteome</keyword>
<dbReference type="InterPro" id="IPR003148">
    <property type="entry name" value="RCK_N"/>
</dbReference>
<feature type="transmembrane region" description="Helical" evidence="2">
    <location>
        <begin position="52"/>
        <end position="71"/>
    </location>
</feature>
<keyword evidence="2" id="KW-0472">Membrane</keyword>
<dbReference type="InterPro" id="IPR006037">
    <property type="entry name" value="RCK_C"/>
</dbReference>
<dbReference type="STRING" id="44742.AXF13_05365"/>
<reference evidence="6" key="1">
    <citation type="submission" date="2016-02" db="EMBL/GenBank/DDBJ databases">
        <authorList>
            <person name="Holder M.E."/>
            <person name="Ajami N.J."/>
            <person name="Petrosino J.F."/>
        </authorList>
    </citation>
    <scope>NUCLEOTIDE SEQUENCE [LARGE SCALE GENOMIC DNA]</scope>
    <source>
        <strain evidence="6">CCUG 45958</strain>
    </source>
</reference>
<dbReference type="Pfam" id="PF02080">
    <property type="entry name" value="TrkA_C"/>
    <property type="match status" value="2"/>
</dbReference>
<dbReference type="KEGG" id="dfi:AXF13_05365"/>
<feature type="domain" description="RCK N-terminal" evidence="3">
    <location>
        <begin position="357"/>
        <end position="470"/>
    </location>
</feature>
<proteinExistence type="predicted"/>
<keyword evidence="2" id="KW-0812">Transmembrane</keyword>
<dbReference type="Gene3D" id="1.10.287.70">
    <property type="match status" value="1"/>
</dbReference>
<evidence type="ECO:0000313" key="6">
    <source>
        <dbReference type="Proteomes" id="UP000069241"/>
    </source>
</evidence>
<dbReference type="SUPFAM" id="SSF51735">
    <property type="entry name" value="NAD(P)-binding Rossmann-fold domains"/>
    <property type="match status" value="2"/>
</dbReference>
<dbReference type="InterPro" id="IPR036721">
    <property type="entry name" value="RCK_C_sf"/>
</dbReference>
<dbReference type="GO" id="GO:0005886">
    <property type="term" value="C:plasma membrane"/>
    <property type="evidence" value="ECO:0007669"/>
    <property type="project" value="UniProtKB-SubCell"/>
</dbReference>
<dbReference type="SUPFAM" id="SSF81324">
    <property type="entry name" value="Voltage-gated potassium channels"/>
    <property type="match status" value="1"/>
</dbReference>
<dbReference type="Pfam" id="PF02254">
    <property type="entry name" value="TrkA_N"/>
    <property type="match status" value="2"/>
</dbReference>
<dbReference type="PANTHER" id="PTHR43833:SF13">
    <property type="entry name" value="POTASSIUM CHANNEL PROTEIN 2-RELATED"/>
    <property type="match status" value="1"/>
</dbReference>
<evidence type="ECO:0000259" key="4">
    <source>
        <dbReference type="PROSITE" id="PS51202"/>
    </source>
</evidence>
<evidence type="ECO:0000256" key="2">
    <source>
        <dbReference type="SAM" id="Phobius"/>
    </source>
</evidence>
<dbReference type="RefSeq" id="WP_062251944.1">
    <property type="nucleotide sequence ID" value="NZ_CP014229.1"/>
</dbReference>
<dbReference type="PROSITE" id="PS51202">
    <property type="entry name" value="RCK_C"/>
    <property type="match status" value="1"/>
</dbReference>